<evidence type="ECO:0000313" key="3">
    <source>
        <dbReference type="Proteomes" id="UP001163064"/>
    </source>
</evidence>
<dbReference type="RefSeq" id="WP_266600129.1">
    <property type="nucleotide sequence ID" value="NZ_JAPHNL010000154.1"/>
</dbReference>
<evidence type="ECO:0000256" key="1">
    <source>
        <dbReference type="SAM" id="MobiDB-lite"/>
    </source>
</evidence>
<keyword evidence="3" id="KW-1185">Reference proteome</keyword>
<organism evidence="2 3">
    <name type="scientific">Streptomyces beihaiensis</name>
    <dbReference type="NCBI Taxonomy" id="2984495"/>
    <lineage>
        <taxon>Bacteria</taxon>
        <taxon>Bacillati</taxon>
        <taxon>Actinomycetota</taxon>
        <taxon>Actinomycetes</taxon>
        <taxon>Kitasatosporales</taxon>
        <taxon>Streptomycetaceae</taxon>
        <taxon>Streptomyces</taxon>
    </lineage>
</organism>
<evidence type="ECO:0008006" key="4">
    <source>
        <dbReference type="Google" id="ProtNLM"/>
    </source>
</evidence>
<reference evidence="2" key="1">
    <citation type="submission" date="2022-10" db="EMBL/GenBank/DDBJ databases">
        <title>Streptomyces beihaiensis sp. nov., a chitin degrading actinobacterium, isolated from shrimp pond soil.</title>
        <authorList>
            <person name="Xie J."/>
            <person name="Shen N."/>
        </authorList>
    </citation>
    <scope>NUCLEOTIDE SEQUENCE</scope>
    <source>
        <strain evidence="2">GXMU-J5</strain>
    </source>
</reference>
<accession>A0ABT3TVK9</accession>
<sequence>MAKNKKQSRQQHASKAATPEQAQEQAKSTAMEAHSDAPSPSNMAERSKRQKRFGHN</sequence>
<gene>
    <name evidence="2" type="ORF">OFY01_15145</name>
</gene>
<feature type="region of interest" description="Disordered" evidence="1">
    <location>
        <begin position="1"/>
        <end position="56"/>
    </location>
</feature>
<dbReference type="Proteomes" id="UP001163064">
    <property type="component" value="Unassembled WGS sequence"/>
</dbReference>
<dbReference type="EMBL" id="JAPHNL010000154">
    <property type="protein sequence ID" value="MCX3061071.1"/>
    <property type="molecule type" value="Genomic_DNA"/>
</dbReference>
<evidence type="ECO:0000313" key="2">
    <source>
        <dbReference type="EMBL" id="MCX3061071.1"/>
    </source>
</evidence>
<protein>
    <recommendedName>
        <fullName evidence="4">Small hydrophilic protein</fullName>
    </recommendedName>
</protein>
<proteinExistence type="predicted"/>
<comment type="caution">
    <text evidence="2">The sequence shown here is derived from an EMBL/GenBank/DDBJ whole genome shotgun (WGS) entry which is preliminary data.</text>
</comment>
<name>A0ABT3TVK9_9ACTN</name>